<dbReference type="SMART" id="SM00220">
    <property type="entry name" value="S_TKc"/>
    <property type="match status" value="1"/>
</dbReference>
<dbReference type="PANTHER" id="PTHR11584:SF369">
    <property type="entry name" value="MITOGEN-ACTIVATED PROTEIN KINASE KINASE KINASE 19-RELATED"/>
    <property type="match status" value="1"/>
</dbReference>
<evidence type="ECO:0000256" key="4">
    <source>
        <dbReference type="ARBA" id="ARBA00022741"/>
    </source>
</evidence>
<keyword evidence="3" id="KW-0808">Transferase</keyword>
<dbReference type="InterPro" id="IPR008271">
    <property type="entry name" value="Ser/Thr_kinase_AS"/>
</dbReference>
<keyword evidence="6" id="KW-0067">ATP-binding</keyword>
<feature type="compositionally biased region" description="Basic and acidic residues" evidence="7">
    <location>
        <begin position="403"/>
        <end position="416"/>
    </location>
</feature>
<evidence type="ECO:0000256" key="7">
    <source>
        <dbReference type="SAM" id="MobiDB-lite"/>
    </source>
</evidence>
<comment type="caution">
    <text evidence="9">The sequence shown here is derived from an EMBL/GenBank/DDBJ whole genome shotgun (WGS) entry which is preliminary data.</text>
</comment>
<organism evidence="9 10">
    <name type="scientific">Neonectria magnoliae</name>
    <dbReference type="NCBI Taxonomy" id="2732573"/>
    <lineage>
        <taxon>Eukaryota</taxon>
        <taxon>Fungi</taxon>
        <taxon>Dikarya</taxon>
        <taxon>Ascomycota</taxon>
        <taxon>Pezizomycotina</taxon>
        <taxon>Sordariomycetes</taxon>
        <taxon>Hypocreomycetidae</taxon>
        <taxon>Hypocreales</taxon>
        <taxon>Nectriaceae</taxon>
        <taxon>Neonectria</taxon>
    </lineage>
</organism>
<comment type="similarity">
    <text evidence="1">Belongs to the protein kinase superfamily. STE Ser/Thr protein kinase family. MAP kinase kinase kinase subfamily.</text>
</comment>
<dbReference type="EMBL" id="JAZAVK010000017">
    <property type="protein sequence ID" value="KAK7430761.1"/>
    <property type="molecule type" value="Genomic_DNA"/>
</dbReference>
<dbReference type="InterPro" id="IPR000719">
    <property type="entry name" value="Prot_kinase_dom"/>
</dbReference>
<proteinExistence type="inferred from homology"/>
<gene>
    <name evidence="9" type="ORF">QQZ08_002805</name>
</gene>
<keyword evidence="2" id="KW-0723">Serine/threonine-protein kinase</keyword>
<evidence type="ECO:0000256" key="6">
    <source>
        <dbReference type="ARBA" id="ARBA00022840"/>
    </source>
</evidence>
<dbReference type="CDD" id="cd00180">
    <property type="entry name" value="PKc"/>
    <property type="match status" value="1"/>
</dbReference>
<evidence type="ECO:0000256" key="1">
    <source>
        <dbReference type="ARBA" id="ARBA00006529"/>
    </source>
</evidence>
<evidence type="ECO:0000256" key="3">
    <source>
        <dbReference type="ARBA" id="ARBA00022679"/>
    </source>
</evidence>
<name>A0ABR1IBQ1_9HYPO</name>
<evidence type="ECO:0000256" key="2">
    <source>
        <dbReference type="ARBA" id="ARBA00022527"/>
    </source>
</evidence>
<evidence type="ECO:0000256" key="5">
    <source>
        <dbReference type="ARBA" id="ARBA00022777"/>
    </source>
</evidence>
<keyword evidence="5" id="KW-0418">Kinase</keyword>
<feature type="compositionally biased region" description="Low complexity" evidence="7">
    <location>
        <begin position="380"/>
        <end position="393"/>
    </location>
</feature>
<dbReference type="PROSITE" id="PS00108">
    <property type="entry name" value="PROTEIN_KINASE_ST"/>
    <property type="match status" value="1"/>
</dbReference>
<dbReference type="Proteomes" id="UP001498421">
    <property type="component" value="Unassembled WGS sequence"/>
</dbReference>
<dbReference type="SUPFAM" id="SSF56112">
    <property type="entry name" value="Protein kinase-like (PK-like)"/>
    <property type="match status" value="1"/>
</dbReference>
<accession>A0ABR1IBQ1</accession>
<evidence type="ECO:0000313" key="10">
    <source>
        <dbReference type="Proteomes" id="UP001498421"/>
    </source>
</evidence>
<evidence type="ECO:0000259" key="8">
    <source>
        <dbReference type="PROSITE" id="PS50011"/>
    </source>
</evidence>
<sequence length="447" mass="50058">MEKRILLDAVFPVISQLLMLGIPEKMDTFVAKGRTDHDRPFSEGNLPDIIKGSSQRSSFLNLQSIVRYQREEDPSGLEEDGDHVHLPAHADAYFLSLAMLGKGRFAQVDKAYSRRTLKTYARKQIQGGQSVLEDKFQLASFEKELQSLKAISHRYIVKLVGSYTNSTALKLIMCPVTNTDLHQYLNSVEVDPDLRKKSQRTFFGCLVTALAYIHKKNIRHKDIKPNNVLVKGGQVLLADFGTSRICLDGHLTTNGEPKEGTPKYWAPDVMEGADRNTASDIWSLGCVFLEMTNTLLGYMHNDMLVFYSRNGTEYYRTICLNEPATELWIEKLHGSGAGFDSLSSTRQSGCYRRSPTIGPLRLSYDTETADPLYVSESTPSSSVLDQQLSDSVSHASQESLADVQDKLTKQEAKDAIETPPKPSTPKPILVELKKPEKRHVTFSTESM</sequence>
<evidence type="ECO:0000313" key="9">
    <source>
        <dbReference type="EMBL" id="KAK7430761.1"/>
    </source>
</evidence>
<feature type="region of interest" description="Disordered" evidence="7">
    <location>
        <begin position="374"/>
        <end position="447"/>
    </location>
</feature>
<reference evidence="9 10" key="1">
    <citation type="journal article" date="2025" name="Microbiol. Resour. Announc.">
        <title>Draft genome sequences for Neonectria magnoliae and Neonectria punicea, canker pathogens of Liriodendron tulipifera and Acer saccharum in West Virginia.</title>
        <authorList>
            <person name="Petronek H.M."/>
            <person name="Kasson M.T."/>
            <person name="Metheny A.M."/>
            <person name="Stauder C.M."/>
            <person name="Lovett B."/>
            <person name="Lynch S.C."/>
            <person name="Garnas J.R."/>
            <person name="Kasson L.R."/>
            <person name="Stajich J.E."/>
        </authorList>
    </citation>
    <scope>NUCLEOTIDE SEQUENCE [LARGE SCALE GENOMIC DNA]</scope>
    <source>
        <strain evidence="9 10">NRRL 64651</strain>
    </source>
</reference>
<dbReference type="Gene3D" id="1.10.510.10">
    <property type="entry name" value="Transferase(Phosphotransferase) domain 1"/>
    <property type="match status" value="1"/>
</dbReference>
<keyword evidence="4" id="KW-0547">Nucleotide-binding</keyword>
<dbReference type="Pfam" id="PF00069">
    <property type="entry name" value="Pkinase"/>
    <property type="match status" value="1"/>
</dbReference>
<keyword evidence="10" id="KW-1185">Reference proteome</keyword>
<protein>
    <recommendedName>
        <fullName evidence="8">Protein kinase domain-containing protein</fullName>
    </recommendedName>
</protein>
<dbReference type="PROSITE" id="PS50011">
    <property type="entry name" value="PROTEIN_KINASE_DOM"/>
    <property type="match status" value="1"/>
</dbReference>
<dbReference type="PANTHER" id="PTHR11584">
    <property type="entry name" value="SERINE/THREONINE PROTEIN KINASE"/>
    <property type="match status" value="1"/>
</dbReference>
<feature type="domain" description="Protein kinase" evidence="8">
    <location>
        <begin position="94"/>
        <end position="429"/>
    </location>
</feature>
<dbReference type="InterPro" id="IPR011009">
    <property type="entry name" value="Kinase-like_dom_sf"/>
</dbReference>